<keyword evidence="17" id="KW-0573">Peptidoglycan synthesis</keyword>
<dbReference type="GO" id="GO:0009252">
    <property type="term" value="P:peptidoglycan biosynthetic process"/>
    <property type="evidence" value="ECO:0007669"/>
    <property type="project" value="UniProtKB-KW"/>
</dbReference>
<dbReference type="SUPFAM" id="SSF56601">
    <property type="entry name" value="beta-lactamase/transpeptidase-like"/>
    <property type="match status" value="1"/>
</dbReference>
<keyword evidence="14" id="KW-0378">Hydrolase</keyword>
<evidence type="ECO:0000256" key="14">
    <source>
        <dbReference type="ARBA" id="ARBA00022801"/>
    </source>
</evidence>
<dbReference type="GO" id="GO:0008360">
    <property type="term" value="P:regulation of cell shape"/>
    <property type="evidence" value="ECO:0007669"/>
    <property type="project" value="UniProtKB-KW"/>
</dbReference>
<comment type="pathway">
    <text evidence="26">Glycan biosynthesis.</text>
</comment>
<evidence type="ECO:0000256" key="22">
    <source>
        <dbReference type="ARBA" id="ARBA00023316"/>
    </source>
</evidence>
<dbReference type="InterPro" id="IPR036950">
    <property type="entry name" value="PBP_transglycosylase"/>
</dbReference>
<evidence type="ECO:0000256" key="20">
    <source>
        <dbReference type="ARBA" id="ARBA00023251"/>
    </source>
</evidence>
<evidence type="ECO:0000256" key="9">
    <source>
        <dbReference type="ARBA" id="ARBA00022645"/>
    </source>
</evidence>
<dbReference type="EC" id="2.4.99.28" evidence="24"/>
<evidence type="ECO:0000256" key="10">
    <source>
        <dbReference type="ARBA" id="ARBA00022670"/>
    </source>
</evidence>
<keyword evidence="22" id="KW-0961">Cell wall biogenesis/degradation</keyword>
<evidence type="ECO:0000256" key="27">
    <source>
        <dbReference type="SAM" id="MobiDB-lite"/>
    </source>
</evidence>
<evidence type="ECO:0000256" key="26">
    <source>
        <dbReference type="ARBA" id="ARBA00060592"/>
    </source>
</evidence>
<evidence type="ECO:0000256" key="13">
    <source>
        <dbReference type="ARBA" id="ARBA00022692"/>
    </source>
</evidence>
<evidence type="ECO:0000256" key="24">
    <source>
        <dbReference type="ARBA" id="ARBA00044770"/>
    </source>
</evidence>
<evidence type="ECO:0000259" key="30">
    <source>
        <dbReference type="Pfam" id="PF00912"/>
    </source>
</evidence>
<evidence type="ECO:0000256" key="19">
    <source>
        <dbReference type="ARBA" id="ARBA00023136"/>
    </source>
</evidence>
<protein>
    <recommendedName>
        <fullName evidence="7">Penicillin-binding protein 1A</fullName>
        <ecNumber evidence="24">2.4.99.28</ecNumber>
        <ecNumber evidence="6">3.4.16.4</ecNumber>
    </recommendedName>
</protein>
<feature type="compositionally biased region" description="Low complexity" evidence="27">
    <location>
        <begin position="778"/>
        <end position="795"/>
    </location>
</feature>
<evidence type="ECO:0000256" key="8">
    <source>
        <dbReference type="ARBA" id="ARBA00022475"/>
    </source>
</evidence>
<dbReference type="GO" id="GO:0006508">
    <property type="term" value="P:proteolysis"/>
    <property type="evidence" value="ECO:0007669"/>
    <property type="project" value="UniProtKB-KW"/>
</dbReference>
<keyword evidence="12" id="KW-0808">Transferase</keyword>
<dbReference type="InterPro" id="IPR050396">
    <property type="entry name" value="Glycosyltr_51/Transpeptidase"/>
</dbReference>
<keyword evidence="11" id="KW-0328">Glycosyltransferase</keyword>
<dbReference type="SUPFAM" id="SSF53955">
    <property type="entry name" value="Lysozyme-like"/>
    <property type="match status" value="1"/>
</dbReference>
<dbReference type="AlphaFoldDB" id="A0A9D2S8Z3"/>
<evidence type="ECO:0000256" key="28">
    <source>
        <dbReference type="SAM" id="Phobius"/>
    </source>
</evidence>
<feature type="domain" description="Penicillin-binding protein transpeptidase" evidence="29">
    <location>
        <begin position="420"/>
        <end position="672"/>
    </location>
</feature>
<evidence type="ECO:0000313" key="31">
    <source>
        <dbReference type="EMBL" id="HJB75373.1"/>
    </source>
</evidence>
<keyword evidence="20" id="KW-0046">Antibiotic resistance</keyword>
<comment type="caution">
    <text evidence="31">The sequence shown here is derived from an EMBL/GenBank/DDBJ whole genome shotgun (WGS) entry which is preliminary data.</text>
</comment>
<feature type="transmembrane region" description="Helical" evidence="28">
    <location>
        <begin position="81"/>
        <end position="105"/>
    </location>
</feature>
<comment type="similarity">
    <text evidence="4">In the C-terminal section; belongs to the transpeptidase family.</text>
</comment>
<keyword evidence="18 28" id="KW-1133">Transmembrane helix</keyword>
<evidence type="ECO:0000256" key="18">
    <source>
        <dbReference type="ARBA" id="ARBA00022989"/>
    </source>
</evidence>
<dbReference type="GO" id="GO:0005886">
    <property type="term" value="C:plasma membrane"/>
    <property type="evidence" value="ECO:0007669"/>
    <property type="project" value="UniProtKB-SubCell"/>
</dbReference>
<keyword evidence="15" id="KW-0133">Cell shape</keyword>
<dbReference type="Proteomes" id="UP000823877">
    <property type="component" value="Unassembled WGS sequence"/>
</dbReference>
<keyword evidence="8" id="KW-1003">Cell membrane</keyword>
<dbReference type="GO" id="GO:0030288">
    <property type="term" value="C:outer membrane-bounded periplasmic space"/>
    <property type="evidence" value="ECO:0007669"/>
    <property type="project" value="TreeGrafter"/>
</dbReference>
<dbReference type="GO" id="GO:0008955">
    <property type="term" value="F:peptidoglycan glycosyltransferase activity"/>
    <property type="evidence" value="ECO:0007669"/>
    <property type="project" value="UniProtKB-EC"/>
</dbReference>
<comment type="catalytic activity">
    <reaction evidence="25">
        <text>[GlcNAc-(1-&gt;4)-Mur2Ac(oyl-L-Ala-gamma-D-Glu-L-Lys-D-Ala-D-Ala)](n)-di-trans,octa-cis-undecaprenyl diphosphate + beta-D-GlcNAc-(1-&gt;4)-Mur2Ac(oyl-L-Ala-gamma-D-Glu-L-Lys-D-Ala-D-Ala)-di-trans,octa-cis-undecaprenyl diphosphate = [GlcNAc-(1-&gt;4)-Mur2Ac(oyl-L-Ala-gamma-D-Glu-L-Lys-D-Ala-D-Ala)](n+1)-di-trans,octa-cis-undecaprenyl diphosphate + di-trans,octa-cis-undecaprenyl diphosphate + H(+)</text>
        <dbReference type="Rhea" id="RHEA:23708"/>
        <dbReference type="Rhea" id="RHEA-COMP:9602"/>
        <dbReference type="Rhea" id="RHEA-COMP:9603"/>
        <dbReference type="ChEBI" id="CHEBI:15378"/>
        <dbReference type="ChEBI" id="CHEBI:58405"/>
        <dbReference type="ChEBI" id="CHEBI:60033"/>
        <dbReference type="ChEBI" id="CHEBI:78435"/>
        <dbReference type="EC" id="2.4.99.28"/>
    </reaction>
</comment>
<feature type="domain" description="Glycosyl transferase family 51" evidence="30">
    <location>
        <begin position="140"/>
        <end position="310"/>
    </location>
</feature>
<dbReference type="PANTHER" id="PTHR32282">
    <property type="entry name" value="BINDING PROTEIN TRANSPEPTIDASE, PUTATIVE-RELATED"/>
    <property type="match status" value="1"/>
</dbReference>
<dbReference type="InterPro" id="IPR001460">
    <property type="entry name" value="PCN-bd_Tpept"/>
</dbReference>
<evidence type="ECO:0000256" key="1">
    <source>
        <dbReference type="ARBA" id="ARBA00002624"/>
    </source>
</evidence>
<organism evidence="31 32">
    <name type="scientific">Candidatus Eubacterium faecale</name>
    <dbReference type="NCBI Taxonomy" id="2838568"/>
    <lineage>
        <taxon>Bacteria</taxon>
        <taxon>Bacillati</taxon>
        <taxon>Bacillota</taxon>
        <taxon>Clostridia</taxon>
        <taxon>Eubacteriales</taxon>
        <taxon>Eubacteriaceae</taxon>
        <taxon>Eubacterium</taxon>
    </lineage>
</organism>
<evidence type="ECO:0000256" key="7">
    <source>
        <dbReference type="ARBA" id="ARBA00018638"/>
    </source>
</evidence>
<evidence type="ECO:0000313" key="32">
    <source>
        <dbReference type="Proteomes" id="UP000823877"/>
    </source>
</evidence>
<keyword evidence="9" id="KW-0121">Carboxypeptidase</keyword>
<comment type="function">
    <text evidence="1">Cell wall formation. Synthesis of cross-linked peptidoglycan from the lipid intermediates. The enzyme has a penicillin-insensitive transglycosylase N-terminal domain (formation of linear glycan strands) and a penicillin-sensitive transpeptidase C-terminal domain (cross-linking of the peptide subunits).</text>
</comment>
<evidence type="ECO:0000256" key="15">
    <source>
        <dbReference type="ARBA" id="ARBA00022960"/>
    </source>
</evidence>
<evidence type="ECO:0000256" key="17">
    <source>
        <dbReference type="ARBA" id="ARBA00022984"/>
    </source>
</evidence>
<dbReference type="InterPro" id="IPR001264">
    <property type="entry name" value="Glyco_trans_51"/>
</dbReference>
<feature type="region of interest" description="Disordered" evidence="27">
    <location>
        <begin position="21"/>
        <end position="72"/>
    </location>
</feature>
<evidence type="ECO:0000256" key="4">
    <source>
        <dbReference type="ARBA" id="ARBA00007090"/>
    </source>
</evidence>
<keyword evidence="13 28" id="KW-0812">Transmembrane</keyword>
<dbReference type="Pfam" id="PF00905">
    <property type="entry name" value="Transpeptidase"/>
    <property type="match status" value="1"/>
</dbReference>
<dbReference type="Gene3D" id="1.10.3810.10">
    <property type="entry name" value="Biosynthetic peptidoglycan transglycosylase-like"/>
    <property type="match status" value="1"/>
</dbReference>
<gene>
    <name evidence="31" type="ORF">IAA37_06860</name>
</gene>
<evidence type="ECO:0000256" key="6">
    <source>
        <dbReference type="ARBA" id="ARBA00012448"/>
    </source>
</evidence>
<evidence type="ECO:0000256" key="5">
    <source>
        <dbReference type="ARBA" id="ARBA00007739"/>
    </source>
</evidence>
<feature type="compositionally biased region" description="Basic residues" evidence="27">
    <location>
        <begin position="47"/>
        <end position="70"/>
    </location>
</feature>
<evidence type="ECO:0000256" key="23">
    <source>
        <dbReference type="ARBA" id="ARBA00034000"/>
    </source>
</evidence>
<dbReference type="GO" id="GO:0009002">
    <property type="term" value="F:serine-type D-Ala-D-Ala carboxypeptidase activity"/>
    <property type="evidence" value="ECO:0007669"/>
    <property type="project" value="UniProtKB-EC"/>
</dbReference>
<reference evidence="31" key="2">
    <citation type="submission" date="2021-04" db="EMBL/GenBank/DDBJ databases">
        <authorList>
            <person name="Gilroy R."/>
        </authorList>
    </citation>
    <scope>NUCLEOTIDE SEQUENCE</scope>
    <source>
        <strain evidence="31">CHK188-16595</strain>
    </source>
</reference>
<comment type="subcellular location">
    <subcellularLocation>
        <location evidence="2">Cell membrane</location>
        <topology evidence="2">Single-pass type II membrane protein</topology>
    </subcellularLocation>
</comment>
<dbReference type="InterPro" id="IPR012338">
    <property type="entry name" value="Beta-lactam/transpept-like"/>
</dbReference>
<evidence type="ECO:0000256" key="25">
    <source>
        <dbReference type="ARBA" id="ARBA00049902"/>
    </source>
</evidence>
<dbReference type="GO" id="GO:0046677">
    <property type="term" value="P:response to antibiotic"/>
    <property type="evidence" value="ECO:0007669"/>
    <property type="project" value="UniProtKB-KW"/>
</dbReference>
<evidence type="ECO:0000256" key="2">
    <source>
        <dbReference type="ARBA" id="ARBA00004401"/>
    </source>
</evidence>
<dbReference type="GO" id="GO:0071555">
    <property type="term" value="P:cell wall organization"/>
    <property type="evidence" value="ECO:0007669"/>
    <property type="project" value="UniProtKB-KW"/>
</dbReference>
<evidence type="ECO:0000259" key="29">
    <source>
        <dbReference type="Pfam" id="PF00905"/>
    </source>
</evidence>
<keyword evidence="19 28" id="KW-0472">Membrane</keyword>
<keyword evidence="21" id="KW-0511">Multifunctional enzyme</keyword>
<evidence type="ECO:0000256" key="3">
    <source>
        <dbReference type="ARBA" id="ARBA00004752"/>
    </source>
</evidence>
<feature type="compositionally biased region" description="Low complexity" evidence="27">
    <location>
        <begin position="758"/>
        <end position="771"/>
    </location>
</feature>
<comment type="catalytic activity">
    <reaction evidence="23">
        <text>Preferential cleavage: (Ac)2-L-Lys-D-Ala-|-D-Ala. Also transpeptidation of peptidyl-alanyl moieties that are N-acyl substituents of D-alanine.</text>
        <dbReference type="EC" id="3.4.16.4"/>
    </reaction>
</comment>
<evidence type="ECO:0000256" key="21">
    <source>
        <dbReference type="ARBA" id="ARBA00023268"/>
    </source>
</evidence>
<comment type="pathway">
    <text evidence="3">Cell wall biogenesis; peptidoglycan biosynthesis.</text>
</comment>
<dbReference type="PANTHER" id="PTHR32282:SF11">
    <property type="entry name" value="PENICILLIN-BINDING PROTEIN 1B"/>
    <property type="match status" value="1"/>
</dbReference>
<feature type="region of interest" description="Disordered" evidence="27">
    <location>
        <begin position="754"/>
        <end position="795"/>
    </location>
</feature>
<proteinExistence type="inferred from homology"/>
<accession>A0A9D2S8Z3</accession>
<reference evidence="31" key="1">
    <citation type="journal article" date="2021" name="PeerJ">
        <title>Extensive microbial diversity within the chicken gut microbiome revealed by metagenomics and culture.</title>
        <authorList>
            <person name="Gilroy R."/>
            <person name="Ravi A."/>
            <person name="Getino M."/>
            <person name="Pursley I."/>
            <person name="Horton D.L."/>
            <person name="Alikhan N.F."/>
            <person name="Baker D."/>
            <person name="Gharbi K."/>
            <person name="Hall N."/>
            <person name="Watson M."/>
            <person name="Adriaenssens E.M."/>
            <person name="Foster-Nyarko E."/>
            <person name="Jarju S."/>
            <person name="Secka A."/>
            <person name="Antonio M."/>
            <person name="Oren A."/>
            <person name="Chaudhuri R.R."/>
            <person name="La Ragione R."/>
            <person name="Hildebrand F."/>
            <person name="Pallen M.J."/>
        </authorList>
    </citation>
    <scope>NUCLEOTIDE SEQUENCE</scope>
    <source>
        <strain evidence="31">CHK188-16595</strain>
    </source>
</reference>
<evidence type="ECO:0000256" key="11">
    <source>
        <dbReference type="ARBA" id="ARBA00022676"/>
    </source>
</evidence>
<dbReference type="Pfam" id="PF00912">
    <property type="entry name" value="Transgly"/>
    <property type="match status" value="1"/>
</dbReference>
<dbReference type="InterPro" id="IPR023346">
    <property type="entry name" value="Lysozyme-like_dom_sf"/>
</dbReference>
<dbReference type="Gene3D" id="3.40.710.10">
    <property type="entry name" value="DD-peptidase/beta-lactamase superfamily"/>
    <property type="match status" value="1"/>
</dbReference>
<keyword evidence="10" id="KW-0645">Protease</keyword>
<evidence type="ECO:0000256" key="12">
    <source>
        <dbReference type="ARBA" id="ARBA00022679"/>
    </source>
</evidence>
<comment type="similarity">
    <text evidence="5">In the N-terminal section; belongs to the glycosyltransferase 51 family.</text>
</comment>
<dbReference type="EMBL" id="DWXN01000012">
    <property type="protein sequence ID" value="HJB75373.1"/>
    <property type="molecule type" value="Genomic_DNA"/>
</dbReference>
<dbReference type="FunFam" id="1.10.3810.10:FF:000001">
    <property type="entry name" value="Penicillin-binding protein 1A"/>
    <property type="match status" value="1"/>
</dbReference>
<keyword evidence="16" id="KW-0735">Signal-anchor</keyword>
<dbReference type="GO" id="GO:0008658">
    <property type="term" value="F:penicillin binding"/>
    <property type="evidence" value="ECO:0007669"/>
    <property type="project" value="InterPro"/>
</dbReference>
<dbReference type="EC" id="3.4.16.4" evidence="6"/>
<evidence type="ECO:0000256" key="16">
    <source>
        <dbReference type="ARBA" id="ARBA00022968"/>
    </source>
</evidence>
<name>A0A9D2S8Z3_9FIRM</name>
<sequence>MAGKYDDLLESFMNNSAKVYDEDKKKQTTQANKKPAAYIESENTSKQHVKRTRTKKSSAKNAPKKKKSPKSKAPASLPLRILLGFVLVVAVVFIVCFSVISIYGYSFVHGDPVFNLTEEKYSQNQTSFIYGYDSEGNEVELTRLHGEENRIWVDLENMSPHMKDAFIAIEDERFMKHHGVDWIRTIGVIVKPSNHGQGGSTITQQLIKNLTDEKDVTIERKFNEILSALNLEKNYSKDEIIEAYLNTIYLSEGCYGVKTAAETYFGKDVADLNIAECASIAAITQYPSRFDPLRHPDNNRDRQLTILDRMLKQGFITQEEYDEAVAYEMVFTNSENYQGSQVSDSNSGSNENKIDSYYVDYVIKTVQDDLQKMGYTERKARSLLYGGGLKIYTAMDPDVQAALEDVYENYRRMPDETVQGAMVVMNYEGRVLGLVGGTGEYSGSLELNRAFQSFRQPGSSIKPLSVYGPAFEKSLNDDSVDIYWSTLVEDRPLKVIDGDPWPTNEGGVYSGRKLTIQHGIANSLNTISARTLDTIGVDYAYDYITNRFHISSMSAADCDYAPLATGSLTQGVSVLEMTAAYASFGNGGAYYQPYCYYKIEDSQGNVLIETDAASTKEQALSESTGWLMNKILQTVMTSGTGRYYKISGVECFGKTGTTTDSKDRWFVGGTPEYVAAVWYGYDTPKEIIYRLSYNPAGTIWETVMNKVYDAKGKNVTEFPEYDGIVQRSYDSSTGLLTSYSSGNTGWYDVNNLPGYTSGGRRSSSSSNSSDQSSDESAETTASSDSAGTATQESNE</sequence>